<dbReference type="Proteomes" id="UP000002039">
    <property type="component" value="Unassembled WGS sequence"/>
</dbReference>
<sequence length="137" mass="15710">MLHFSDLRHRAACSLAGQFTKRHQKIKRPKRRIWRHHKHLCASHACRNCKSPSCAKLSHVLDPVPLTMAHVAGINLDILKVCRLFYEEGSKIFWNENTFLPPKPLTLVAELGWVTPSKPRVVSTEEGQICRRVVVQV</sequence>
<evidence type="ECO:0000313" key="1">
    <source>
        <dbReference type="EMBL" id="EEQ86661.2"/>
    </source>
</evidence>
<name>A0ABP2ESS0_AJEDR</name>
<dbReference type="GeneID" id="69024323"/>
<reference evidence="2" key="1">
    <citation type="journal article" date="2015" name="PLoS Genet.">
        <title>The dynamic genome and transcriptome of the human fungal pathogen Blastomyces and close relative Emmonsia.</title>
        <authorList>
            <person name="Munoz J.F."/>
            <person name="Gauthier G.M."/>
            <person name="Desjardins C.A."/>
            <person name="Gallo J.E."/>
            <person name="Holder J."/>
            <person name="Sullivan T.D."/>
            <person name="Marty A.J."/>
            <person name="Carmen J.C."/>
            <person name="Chen Z."/>
            <person name="Ding L."/>
            <person name="Gujja S."/>
            <person name="Magrini V."/>
            <person name="Misas E."/>
            <person name="Mitreva M."/>
            <person name="Priest M."/>
            <person name="Saif S."/>
            <person name="Whiston E.A."/>
            <person name="Young S."/>
            <person name="Zeng Q."/>
            <person name="Goldman W.E."/>
            <person name="Mardis E.R."/>
            <person name="Taylor J.W."/>
            <person name="McEwen J.G."/>
            <person name="Clay O.K."/>
            <person name="Klein B.S."/>
            <person name="Cuomo C.A."/>
        </authorList>
    </citation>
    <scope>NUCLEOTIDE SEQUENCE [LARGE SCALE GENOMIC DNA]</scope>
    <source>
        <strain evidence="2">ER-3 / ATCC MYA-2586</strain>
    </source>
</reference>
<proteinExistence type="predicted"/>
<organism evidence="1 2">
    <name type="scientific">Ajellomyces dermatitidis (strain ER-3 / ATCC MYA-2586)</name>
    <name type="common">Blastomyces dermatitidis</name>
    <dbReference type="NCBI Taxonomy" id="559297"/>
    <lineage>
        <taxon>Eukaryota</taxon>
        <taxon>Fungi</taxon>
        <taxon>Dikarya</taxon>
        <taxon>Ascomycota</taxon>
        <taxon>Pezizomycotina</taxon>
        <taxon>Eurotiomycetes</taxon>
        <taxon>Eurotiomycetidae</taxon>
        <taxon>Onygenales</taxon>
        <taxon>Ajellomycetaceae</taxon>
        <taxon>Blastomyces</taxon>
    </lineage>
</organism>
<evidence type="ECO:0000313" key="2">
    <source>
        <dbReference type="Proteomes" id="UP000002039"/>
    </source>
</evidence>
<protein>
    <submittedName>
        <fullName evidence="1">Uncharacterized protein</fullName>
    </submittedName>
</protein>
<keyword evidence="2" id="KW-1185">Reference proteome</keyword>
<dbReference type="RefSeq" id="XP_045274167.1">
    <property type="nucleotide sequence ID" value="XM_045417316.1"/>
</dbReference>
<accession>A0ABP2ESS0</accession>
<gene>
    <name evidence="1" type="ORF">BDCG_01781</name>
</gene>
<dbReference type="EMBL" id="EQ999974">
    <property type="protein sequence ID" value="EEQ86661.2"/>
    <property type="molecule type" value="Genomic_DNA"/>
</dbReference>